<protein>
    <submittedName>
        <fullName evidence="1">Uncharacterized protein</fullName>
    </submittedName>
</protein>
<keyword evidence="2" id="KW-1185">Reference proteome</keyword>
<organism evidence="1 2">
    <name type="scientific">Melipona quadrifasciata</name>
    <dbReference type="NCBI Taxonomy" id="166423"/>
    <lineage>
        <taxon>Eukaryota</taxon>
        <taxon>Metazoa</taxon>
        <taxon>Ecdysozoa</taxon>
        <taxon>Arthropoda</taxon>
        <taxon>Hexapoda</taxon>
        <taxon>Insecta</taxon>
        <taxon>Pterygota</taxon>
        <taxon>Neoptera</taxon>
        <taxon>Endopterygota</taxon>
        <taxon>Hymenoptera</taxon>
        <taxon>Apocrita</taxon>
        <taxon>Aculeata</taxon>
        <taxon>Apoidea</taxon>
        <taxon>Anthophila</taxon>
        <taxon>Apidae</taxon>
        <taxon>Melipona</taxon>
    </lineage>
</organism>
<gene>
    <name evidence="1" type="ORF">WN51_12267</name>
</gene>
<accession>A0A0M9A424</accession>
<evidence type="ECO:0000313" key="1">
    <source>
        <dbReference type="EMBL" id="KOX75523.1"/>
    </source>
</evidence>
<dbReference type="AlphaFoldDB" id="A0A0M9A424"/>
<name>A0A0M9A424_9HYME</name>
<dbReference type="OrthoDB" id="10525732at2759"/>
<dbReference type="Proteomes" id="UP000053105">
    <property type="component" value="Unassembled WGS sequence"/>
</dbReference>
<sequence length="248" mass="28100">MTSEREKKGRKKSGRSVPNEAHDVKCIVFEERSEISLDQHAIDLHGKKETPSTDPDTHWQTRQCDLERLDRVKRLALIIFNYYKPNTCKLMQEFLRRMDGSVFPDGLTSNDSLMNGQEETARSHLALPRQLGPACKHRILKRQKCPETFESLSISQHGRQQTTKSHRPGSVIVLQHVCPAVSGSSAQVFRERGWRWGTPAALGTTRRESFGSSKPISQCSPQKVRSVMPYNIYSSFHYSGLPSPPAAR</sequence>
<proteinExistence type="predicted"/>
<dbReference type="EMBL" id="KQ435762">
    <property type="protein sequence ID" value="KOX75523.1"/>
    <property type="molecule type" value="Genomic_DNA"/>
</dbReference>
<reference evidence="1 2" key="1">
    <citation type="submission" date="2015-07" db="EMBL/GenBank/DDBJ databases">
        <title>The genome of Melipona quadrifasciata.</title>
        <authorList>
            <person name="Pan H."/>
            <person name="Kapheim K."/>
        </authorList>
    </citation>
    <scope>NUCLEOTIDE SEQUENCE [LARGE SCALE GENOMIC DNA]</scope>
    <source>
        <strain evidence="1">0111107301</strain>
        <tissue evidence="1">Whole body</tissue>
    </source>
</reference>
<evidence type="ECO:0000313" key="2">
    <source>
        <dbReference type="Proteomes" id="UP000053105"/>
    </source>
</evidence>